<dbReference type="Gene3D" id="3.40.50.720">
    <property type="entry name" value="NAD(P)-binding Rossmann-like Domain"/>
    <property type="match status" value="1"/>
</dbReference>
<dbReference type="AlphaFoldDB" id="A0A5C3EHK0"/>
<dbReference type="InterPro" id="IPR005097">
    <property type="entry name" value="Sacchrp_dh_NADP-bd"/>
</dbReference>
<sequence length="425" mass="46185">MSNRYDLVIFGATGFTGKLVCKYLLDHPEAPSWAIAGRSEARLHETQTELSLPSSVAHIVADTSDRSSLVRMAASARVVLNLVGPYRPFNAIDVVSACMQAGSHYVDLSGETGSNADIIDSFHRKALEKKLIVASSVGFDSLPFDLTTFLAVQKVKQLQVDPNVQVDLAECAFYLPYDPASGLPISAGTLASAISLSSEKQQLSTARGDWLSPISIPDPLTFKAVHWFPQCQKWGAHAPFSIHNIRLVNRTWGLLQQTRSPQAYGSSFSYKEGWIVPNKFIGILIAYIGSFTVWLLMNVQIARAMAKRIIPANSGPNERGLTHSQLRVETLATGKDGTRAICTMTANGNPFYTLTARMIVEAALTIAEIHHAPGGESTASEPEFRGGVLTPALIGAQRLAERLVKFGRFDIKVERFPSKGSVTKG</sequence>
<evidence type="ECO:0000313" key="5">
    <source>
        <dbReference type="Proteomes" id="UP000324022"/>
    </source>
</evidence>
<dbReference type="SUPFAM" id="SSF51735">
    <property type="entry name" value="NAD(P)-binding Rossmann-fold domains"/>
    <property type="match status" value="1"/>
</dbReference>
<keyword evidence="2" id="KW-0812">Transmembrane</keyword>
<dbReference type="Pfam" id="PF03435">
    <property type="entry name" value="Sacchrp_dh_NADP"/>
    <property type="match status" value="1"/>
</dbReference>
<proteinExistence type="inferred from homology"/>
<organism evidence="4 5">
    <name type="scientific">Ustilago trichophora</name>
    <dbReference type="NCBI Taxonomy" id="86804"/>
    <lineage>
        <taxon>Eukaryota</taxon>
        <taxon>Fungi</taxon>
        <taxon>Dikarya</taxon>
        <taxon>Basidiomycota</taxon>
        <taxon>Ustilaginomycotina</taxon>
        <taxon>Ustilaginomycetes</taxon>
        <taxon>Ustilaginales</taxon>
        <taxon>Ustilaginaceae</taxon>
        <taxon>Ustilago</taxon>
    </lineage>
</organism>
<dbReference type="PANTHER" id="PTHR12286">
    <property type="entry name" value="SACCHAROPINE DEHYDROGENASE-LIKE OXIDOREDUCTASE"/>
    <property type="match status" value="1"/>
</dbReference>
<reference evidence="4 5" key="1">
    <citation type="submission" date="2018-03" db="EMBL/GenBank/DDBJ databases">
        <authorList>
            <person name="Guldener U."/>
        </authorList>
    </citation>
    <scope>NUCLEOTIDE SEQUENCE [LARGE SCALE GENOMIC DNA]</scope>
    <source>
        <strain evidence="4 5">NBRC100155</strain>
    </source>
</reference>
<evidence type="ECO:0000256" key="2">
    <source>
        <dbReference type="SAM" id="Phobius"/>
    </source>
</evidence>
<dbReference type="Proteomes" id="UP000324022">
    <property type="component" value="Unassembled WGS sequence"/>
</dbReference>
<feature type="transmembrane region" description="Helical" evidence="2">
    <location>
        <begin position="280"/>
        <end position="299"/>
    </location>
</feature>
<gene>
    <name evidence="4" type="ORF">UTRI_06035</name>
</gene>
<comment type="similarity">
    <text evidence="1">Belongs to the saccharopine dehydrogenase family.</text>
</comment>
<dbReference type="GO" id="GO:0005811">
    <property type="term" value="C:lipid droplet"/>
    <property type="evidence" value="ECO:0007669"/>
    <property type="project" value="TreeGrafter"/>
</dbReference>
<dbReference type="EMBL" id="OOIN01000027">
    <property type="protein sequence ID" value="SPO29086.1"/>
    <property type="molecule type" value="Genomic_DNA"/>
</dbReference>
<keyword evidence="2" id="KW-0472">Membrane</keyword>
<evidence type="ECO:0000256" key="1">
    <source>
        <dbReference type="ARBA" id="ARBA00038048"/>
    </source>
</evidence>
<dbReference type="PANTHER" id="PTHR12286:SF5">
    <property type="entry name" value="SACCHAROPINE DEHYDROGENASE-LIKE OXIDOREDUCTASE"/>
    <property type="match status" value="1"/>
</dbReference>
<evidence type="ECO:0000259" key="3">
    <source>
        <dbReference type="Pfam" id="PF03435"/>
    </source>
</evidence>
<dbReference type="OrthoDB" id="10268090at2759"/>
<dbReference type="InterPro" id="IPR051276">
    <property type="entry name" value="Saccharopine_DH-like_oxidrdct"/>
</dbReference>
<protein>
    <recommendedName>
        <fullName evidence="3">Saccharopine dehydrogenase NADP binding domain-containing protein</fullName>
    </recommendedName>
</protein>
<keyword evidence="2" id="KW-1133">Transmembrane helix</keyword>
<dbReference type="GO" id="GO:0009247">
    <property type="term" value="P:glycolipid biosynthetic process"/>
    <property type="evidence" value="ECO:0007669"/>
    <property type="project" value="TreeGrafter"/>
</dbReference>
<evidence type="ECO:0000313" key="4">
    <source>
        <dbReference type="EMBL" id="SPO29086.1"/>
    </source>
</evidence>
<keyword evidence="5" id="KW-1185">Reference proteome</keyword>
<name>A0A5C3EHK0_9BASI</name>
<feature type="domain" description="Saccharopine dehydrogenase NADP binding" evidence="3">
    <location>
        <begin position="8"/>
        <end position="110"/>
    </location>
</feature>
<dbReference type="GO" id="GO:0005886">
    <property type="term" value="C:plasma membrane"/>
    <property type="evidence" value="ECO:0007669"/>
    <property type="project" value="TreeGrafter"/>
</dbReference>
<dbReference type="InterPro" id="IPR036291">
    <property type="entry name" value="NAD(P)-bd_dom_sf"/>
</dbReference>
<accession>A0A5C3EHK0</accession>
<dbReference type="GO" id="GO:0005739">
    <property type="term" value="C:mitochondrion"/>
    <property type="evidence" value="ECO:0007669"/>
    <property type="project" value="TreeGrafter"/>
</dbReference>